<dbReference type="Gene3D" id="3.30.160.60">
    <property type="entry name" value="Classic Zinc Finger"/>
    <property type="match status" value="1"/>
</dbReference>
<dbReference type="GO" id="GO:0000785">
    <property type="term" value="C:chromatin"/>
    <property type="evidence" value="ECO:0007669"/>
    <property type="project" value="TreeGrafter"/>
</dbReference>
<dbReference type="GO" id="GO:0031519">
    <property type="term" value="C:PcG protein complex"/>
    <property type="evidence" value="ECO:0007669"/>
    <property type="project" value="TreeGrafter"/>
</dbReference>
<dbReference type="GO" id="GO:0008270">
    <property type="term" value="F:zinc ion binding"/>
    <property type="evidence" value="ECO:0007669"/>
    <property type="project" value="UniProtKB-KW"/>
</dbReference>
<evidence type="ECO:0000256" key="4">
    <source>
        <dbReference type="ARBA" id="ARBA00022833"/>
    </source>
</evidence>
<dbReference type="InterPro" id="IPR013087">
    <property type="entry name" value="Znf_C2H2_type"/>
</dbReference>
<evidence type="ECO:0000313" key="7">
    <source>
        <dbReference type="EMBL" id="KXN65585.1"/>
    </source>
</evidence>
<keyword evidence="2" id="KW-0677">Repeat</keyword>
<feature type="domain" description="C2H2-type" evidence="6">
    <location>
        <begin position="32"/>
        <end position="61"/>
    </location>
</feature>
<dbReference type="FunFam" id="3.30.160.60:FF:000072">
    <property type="entry name" value="zinc finger protein 143 isoform X1"/>
    <property type="match status" value="1"/>
</dbReference>
<reference evidence="7 8" key="1">
    <citation type="journal article" date="2015" name="Genome Biol. Evol.">
        <title>Phylogenomic analyses indicate that early fungi evolved digesting cell walls of algal ancestors of land plants.</title>
        <authorList>
            <person name="Chang Y."/>
            <person name="Wang S."/>
            <person name="Sekimoto S."/>
            <person name="Aerts A.L."/>
            <person name="Choi C."/>
            <person name="Clum A."/>
            <person name="LaButti K.M."/>
            <person name="Lindquist E.A."/>
            <person name="Yee Ngan C."/>
            <person name="Ohm R.A."/>
            <person name="Salamov A.A."/>
            <person name="Grigoriev I.V."/>
            <person name="Spatafora J.W."/>
            <person name="Berbee M.L."/>
        </authorList>
    </citation>
    <scope>NUCLEOTIDE SEQUENCE [LARGE SCALE GENOMIC DNA]</scope>
    <source>
        <strain evidence="7 8">NRRL 28638</strain>
    </source>
</reference>
<evidence type="ECO:0000256" key="3">
    <source>
        <dbReference type="ARBA" id="ARBA00022771"/>
    </source>
</evidence>
<organism evidence="7 8">
    <name type="scientific">Conidiobolus coronatus (strain ATCC 28846 / CBS 209.66 / NRRL 28638)</name>
    <name type="common">Delacroixia coronata</name>
    <dbReference type="NCBI Taxonomy" id="796925"/>
    <lineage>
        <taxon>Eukaryota</taxon>
        <taxon>Fungi</taxon>
        <taxon>Fungi incertae sedis</taxon>
        <taxon>Zoopagomycota</taxon>
        <taxon>Entomophthoromycotina</taxon>
        <taxon>Entomophthoromycetes</taxon>
        <taxon>Entomophthorales</taxon>
        <taxon>Ancylistaceae</taxon>
        <taxon>Conidiobolus</taxon>
    </lineage>
</organism>
<dbReference type="PANTHER" id="PTHR14003:SF19">
    <property type="entry name" value="YY2 TRANSCRIPTION FACTOR"/>
    <property type="match status" value="1"/>
</dbReference>
<keyword evidence="3 5" id="KW-0863">Zinc-finger</keyword>
<keyword evidence="1" id="KW-0479">Metal-binding</keyword>
<feature type="domain" description="C2H2-type" evidence="6">
    <location>
        <begin position="2"/>
        <end position="31"/>
    </location>
</feature>
<dbReference type="SUPFAM" id="SSF57667">
    <property type="entry name" value="beta-beta-alpha zinc fingers"/>
    <property type="match status" value="1"/>
</dbReference>
<dbReference type="STRING" id="796925.A0A137NS52"/>
<dbReference type="PROSITE" id="PS00028">
    <property type="entry name" value="ZINC_FINGER_C2H2_1"/>
    <property type="match status" value="2"/>
</dbReference>
<dbReference type="InterPro" id="IPR036236">
    <property type="entry name" value="Znf_C2H2_sf"/>
</dbReference>
<evidence type="ECO:0000259" key="6">
    <source>
        <dbReference type="PROSITE" id="PS50157"/>
    </source>
</evidence>
<dbReference type="Pfam" id="PF00096">
    <property type="entry name" value="zf-C2H2"/>
    <property type="match status" value="1"/>
</dbReference>
<dbReference type="EMBL" id="KQ964852">
    <property type="protein sequence ID" value="KXN65585.1"/>
    <property type="molecule type" value="Genomic_DNA"/>
</dbReference>
<evidence type="ECO:0000256" key="1">
    <source>
        <dbReference type="ARBA" id="ARBA00022723"/>
    </source>
</evidence>
<dbReference type="OrthoDB" id="6365676at2759"/>
<proteinExistence type="predicted"/>
<dbReference type="AlphaFoldDB" id="A0A137NS52"/>
<dbReference type="SMART" id="SM00355">
    <property type="entry name" value="ZnF_C2H2"/>
    <property type="match status" value="2"/>
</dbReference>
<protein>
    <recommendedName>
        <fullName evidence="6">C2H2-type domain-containing protein</fullName>
    </recommendedName>
</protein>
<keyword evidence="8" id="KW-1185">Reference proteome</keyword>
<dbReference type="PANTHER" id="PTHR14003">
    <property type="entry name" value="TRANSCRIPTIONAL REPRESSOR PROTEIN YY"/>
    <property type="match status" value="1"/>
</dbReference>
<evidence type="ECO:0000256" key="5">
    <source>
        <dbReference type="PROSITE-ProRule" id="PRU00042"/>
    </source>
</evidence>
<dbReference type="GO" id="GO:0005667">
    <property type="term" value="C:transcription regulator complex"/>
    <property type="evidence" value="ECO:0007669"/>
    <property type="project" value="TreeGrafter"/>
</dbReference>
<name>A0A137NS52_CONC2</name>
<dbReference type="GO" id="GO:0000978">
    <property type="term" value="F:RNA polymerase II cis-regulatory region sequence-specific DNA binding"/>
    <property type="evidence" value="ECO:0007669"/>
    <property type="project" value="TreeGrafter"/>
</dbReference>
<sequence length="61" mass="7206">MKVCPYPGCSKSFKSTGHLNRHHKIHFKKPIYQCYHPTCKEAFPRHHLMMQHYQTHSASSP</sequence>
<evidence type="ECO:0000256" key="2">
    <source>
        <dbReference type="ARBA" id="ARBA00022737"/>
    </source>
</evidence>
<keyword evidence="4" id="KW-0862">Zinc</keyword>
<dbReference type="PROSITE" id="PS50157">
    <property type="entry name" value="ZINC_FINGER_C2H2_2"/>
    <property type="match status" value="2"/>
</dbReference>
<dbReference type="Proteomes" id="UP000070444">
    <property type="component" value="Unassembled WGS sequence"/>
</dbReference>
<gene>
    <name evidence="7" type="ORF">CONCODRAFT_44402</name>
</gene>
<accession>A0A137NS52</accession>
<dbReference type="GO" id="GO:0000981">
    <property type="term" value="F:DNA-binding transcription factor activity, RNA polymerase II-specific"/>
    <property type="evidence" value="ECO:0007669"/>
    <property type="project" value="UniProtKB-ARBA"/>
</dbReference>
<evidence type="ECO:0000313" key="8">
    <source>
        <dbReference type="Proteomes" id="UP000070444"/>
    </source>
</evidence>